<dbReference type="SUPFAM" id="SSF46689">
    <property type="entry name" value="Homeodomain-like"/>
    <property type="match status" value="1"/>
</dbReference>
<dbReference type="PANTHER" id="PTHR30055">
    <property type="entry name" value="HTH-TYPE TRANSCRIPTIONAL REGULATOR RUTR"/>
    <property type="match status" value="1"/>
</dbReference>
<comment type="caution">
    <text evidence="4">The sequence shown here is derived from an EMBL/GenBank/DDBJ whole genome shotgun (WGS) entry which is preliminary data.</text>
</comment>
<evidence type="ECO:0000256" key="2">
    <source>
        <dbReference type="PROSITE-ProRule" id="PRU00335"/>
    </source>
</evidence>
<dbReference type="PROSITE" id="PS50977">
    <property type="entry name" value="HTH_TETR_2"/>
    <property type="match status" value="1"/>
</dbReference>
<organism evidence="4 5">
    <name type="scientific">Brevibacterium otitidis</name>
    <dbReference type="NCBI Taxonomy" id="53364"/>
    <lineage>
        <taxon>Bacteria</taxon>
        <taxon>Bacillati</taxon>
        <taxon>Actinomycetota</taxon>
        <taxon>Actinomycetes</taxon>
        <taxon>Micrococcales</taxon>
        <taxon>Brevibacteriaceae</taxon>
        <taxon>Brevibacterium</taxon>
    </lineage>
</organism>
<dbReference type="PANTHER" id="PTHR30055:SF226">
    <property type="entry name" value="HTH-TYPE TRANSCRIPTIONAL REGULATOR PKSA"/>
    <property type="match status" value="1"/>
</dbReference>
<dbReference type="Gene3D" id="1.10.10.60">
    <property type="entry name" value="Homeodomain-like"/>
    <property type="match status" value="1"/>
</dbReference>
<dbReference type="Proteomes" id="UP001589707">
    <property type="component" value="Unassembled WGS sequence"/>
</dbReference>
<dbReference type="EMBL" id="JBHMAU010000056">
    <property type="protein sequence ID" value="MFB9776553.1"/>
    <property type="molecule type" value="Genomic_DNA"/>
</dbReference>
<dbReference type="RefSeq" id="WP_376840378.1">
    <property type="nucleotide sequence ID" value="NZ_JBHMAU010000056.1"/>
</dbReference>
<keyword evidence="1 2" id="KW-0238">DNA-binding</keyword>
<dbReference type="Gene3D" id="1.10.357.10">
    <property type="entry name" value="Tetracycline Repressor, domain 2"/>
    <property type="match status" value="1"/>
</dbReference>
<gene>
    <name evidence="4" type="ORF">ACFFN1_09080</name>
</gene>
<evidence type="ECO:0000256" key="1">
    <source>
        <dbReference type="ARBA" id="ARBA00023125"/>
    </source>
</evidence>
<dbReference type="PRINTS" id="PR00455">
    <property type="entry name" value="HTHTETR"/>
</dbReference>
<protein>
    <submittedName>
        <fullName evidence="4">TetR/AcrR family transcriptional regulator</fullName>
    </submittedName>
</protein>
<dbReference type="InterPro" id="IPR041490">
    <property type="entry name" value="KstR2_TetR_C"/>
</dbReference>
<dbReference type="InterPro" id="IPR036271">
    <property type="entry name" value="Tet_transcr_reg_TetR-rel_C_sf"/>
</dbReference>
<feature type="domain" description="HTH tetR-type" evidence="3">
    <location>
        <begin position="16"/>
        <end position="76"/>
    </location>
</feature>
<evidence type="ECO:0000313" key="5">
    <source>
        <dbReference type="Proteomes" id="UP001589707"/>
    </source>
</evidence>
<dbReference type="Pfam" id="PF17932">
    <property type="entry name" value="TetR_C_24"/>
    <property type="match status" value="1"/>
</dbReference>
<dbReference type="InterPro" id="IPR009057">
    <property type="entry name" value="Homeodomain-like_sf"/>
</dbReference>
<dbReference type="Pfam" id="PF00440">
    <property type="entry name" value="TetR_N"/>
    <property type="match status" value="1"/>
</dbReference>
<feature type="DNA-binding region" description="H-T-H motif" evidence="2">
    <location>
        <begin position="39"/>
        <end position="58"/>
    </location>
</feature>
<dbReference type="InterPro" id="IPR050109">
    <property type="entry name" value="HTH-type_TetR-like_transc_reg"/>
</dbReference>
<evidence type="ECO:0000313" key="4">
    <source>
        <dbReference type="EMBL" id="MFB9776553.1"/>
    </source>
</evidence>
<name>A0ABV5X303_9MICO</name>
<accession>A0ABV5X303</accession>
<proteinExistence type="predicted"/>
<sequence>MTVQRQPGAPLTERGRRTRRALINAAIDVFCEHGYLTTPLSAITERVGCSTGTLYTYFANRQEILAAIIEDSYAPVVAADHAWISPDHEAGAEAPGPEALVAKIRKATEVYVRRYRDNAREVALMDQAAAVDPEVRDIRIARNRVFYRRNRRSIEQMQAAGHIPAELDPDLTAKALSAMVSRTCRSIFVDEPEQRYLSDAGVEELAEKLSQLWVSALGLAPAGGSG</sequence>
<dbReference type="InterPro" id="IPR001647">
    <property type="entry name" value="HTH_TetR"/>
</dbReference>
<dbReference type="SUPFAM" id="SSF48498">
    <property type="entry name" value="Tetracyclin repressor-like, C-terminal domain"/>
    <property type="match status" value="1"/>
</dbReference>
<reference evidence="4 5" key="1">
    <citation type="submission" date="2024-09" db="EMBL/GenBank/DDBJ databases">
        <authorList>
            <person name="Sun Q."/>
            <person name="Mori K."/>
        </authorList>
    </citation>
    <scope>NUCLEOTIDE SEQUENCE [LARGE SCALE GENOMIC DNA]</scope>
    <source>
        <strain evidence="4 5">JCM 11683</strain>
    </source>
</reference>
<keyword evidence="5" id="KW-1185">Reference proteome</keyword>
<evidence type="ECO:0000259" key="3">
    <source>
        <dbReference type="PROSITE" id="PS50977"/>
    </source>
</evidence>